<evidence type="ECO:0000256" key="1">
    <source>
        <dbReference type="SAM" id="MobiDB-lite"/>
    </source>
</evidence>
<dbReference type="AlphaFoldDB" id="A9NYN5"/>
<dbReference type="PANTHER" id="PTHR33982:SF7">
    <property type="entry name" value="OS07G0154300 PROTEIN"/>
    <property type="match status" value="1"/>
</dbReference>
<evidence type="ECO:0000313" key="4">
    <source>
        <dbReference type="EMBL" id="ABR18330.1"/>
    </source>
</evidence>
<dbReference type="InterPro" id="IPR038944">
    <property type="entry name" value="OEP7-like"/>
</dbReference>
<protein>
    <recommendedName>
        <fullName evidence="5">Outer envelope membrane protein 7</fullName>
    </recommendedName>
</protein>
<evidence type="ECO:0000313" key="3">
    <source>
        <dbReference type="EMBL" id="ABK25746.1"/>
    </source>
</evidence>
<keyword evidence="2" id="KW-0732">Signal</keyword>
<evidence type="ECO:0000256" key="2">
    <source>
        <dbReference type="SAM" id="SignalP"/>
    </source>
</evidence>
<feature type="chain" id="PRO_5010821372" description="Outer envelope membrane protein 7" evidence="2">
    <location>
        <begin position="25"/>
        <end position="77"/>
    </location>
</feature>
<sequence>MGALVTAAIAIVGLILGWVAIEMACKPCLEAGRNAIDRSLDPNYDPDENIDRSSGLPAYQALPDQEPSSISTATTKI</sequence>
<dbReference type="EMBL" id="EF086486">
    <property type="protein sequence ID" value="ABK25746.1"/>
    <property type="molecule type" value="mRNA"/>
</dbReference>
<reference evidence="3" key="2">
    <citation type="journal article" date="2008" name="BMC Genomics">
        <title>A conifer genomics resource of 200,000 spruce (Picea spp.) ESTs and 6,464 high-quality, sequence-finished full-length cDNAs for Sitka spruce (Picea sitchensis).</title>
        <authorList>
            <person name="Ralph S.G."/>
            <person name="Chun H.J."/>
            <person name="Kolosova N."/>
            <person name="Cooper D."/>
            <person name="Oddy C."/>
            <person name="Ritland C.E."/>
            <person name="Kirkpatrick R."/>
            <person name="Moore R."/>
            <person name="Barber S."/>
            <person name="Holt R.A."/>
            <person name="Jones S.J."/>
            <person name="Marra M.A."/>
            <person name="Douglas C.J."/>
            <person name="Ritland K."/>
            <person name="Bohlmann J."/>
        </authorList>
    </citation>
    <scope>NUCLEOTIDE SEQUENCE</scope>
    <source>
        <tissue evidence="3">Green portion of the leader tissue</tissue>
    </source>
</reference>
<proteinExistence type="evidence at transcript level"/>
<dbReference type="PANTHER" id="PTHR33982">
    <property type="entry name" value="OUTER ENVELOPE MEMBRANE PROTEIN 7-RELATED"/>
    <property type="match status" value="1"/>
</dbReference>
<accession>A9NYN5</accession>
<dbReference type="EMBL" id="EF678585">
    <property type="protein sequence ID" value="ABR18330.1"/>
    <property type="molecule type" value="mRNA"/>
</dbReference>
<feature type="signal peptide" evidence="2">
    <location>
        <begin position="1"/>
        <end position="24"/>
    </location>
</feature>
<feature type="region of interest" description="Disordered" evidence="1">
    <location>
        <begin position="37"/>
        <end position="77"/>
    </location>
</feature>
<reference evidence="4" key="1">
    <citation type="submission" date="2007-06" db="EMBL/GenBank/DDBJ databases">
        <title>Full length cDNA sequences from Sitka Spruce (Picea sitchensis).</title>
        <authorList>
            <person name="Ralph S.G."/>
            <person name="Chun H.E."/>
            <person name="Liao N."/>
            <person name="Ali J."/>
            <person name="Reid K."/>
            <person name="Kolosova N."/>
            <person name="Cooper N."/>
            <person name="Cullis C."/>
            <person name="Jancsik S."/>
            <person name="Moore R."/>
            <person name="Mayo M."/>
            <person name="Wagner S."/>
            <person name="Holt R.A."/>
            <person name="Jones S.J.M."/>
            <person name="Marra M.A."/>
            <person name="Ritland C.E."/>
            <person name="Ritland K."/>
            <person name="Bohlmann J."/>
        </authorList>
    </citation>
    <scope>NUCLEOTIDE SEQUENCE</scope>
    <source>
        <tissue evidence="4">Bark</tissue>
    </source>
</reference>
<name>A9NYN5_PICSI</name>
<feature type="compositionally biased region" description="Polar residues" evidence="1">
    <location>
        <begin position="66"/>
        <end position="77"/>
    </location>
</feature>
<organism evidence="3">
    <name type="scientific">Picea sitchensis</name>
    <name type="common">Sitka spruce</name>
    <name type="synonym">Pinus sitchensis</name>
    <dbReference type="NCBI Taxonomy" id="3332"/>
    <lineage>
        <taxon>Eukaryota</taxon>
        <taxon>Viridiplantae</taxon>
        <taxon>Streptophyta</taxon>
        <taxon>Embryophyta</taxon>
        <taxon>Tracheophyta</taxon>
        <taxon>Spermatophyta</taxon>
        <taxon>Pinopsida</taxon>
        <taxon>Pinidae</taxon>
        <taxon>Conifers I</taxon>
        <taxon>Pinales</taxon>
        <taxon>Pinaceae</taxon>
        <taxon>Picea</taxon>
    </lineage>
</organism>
<evidence type="ECO:0008006" key="5">
    <source>
        <dbReference type="Google" id="ProtNLM"/>
    </source>
</evidence>